<keyword evidence="9 11" id="KW-0472">Membrane</keyword>
<feature type="transmembrane region" description="Helical" evidence="11">
    <location>
        <begin position="79"/>
        <end position="97"/>
    </location>
</feature>
<gene>
    <name evidence="13" type="primary">HRD1</name>
    <name evidence="13" type="ORF">EHS25_004090</name>
</gene>
<dbReference type="PANTHER" id="PTHR22763">
    <property type="entry name" value="RING ZINC FINGER PROTEIN"/>
    <property type="match status" value="1"/>
</dbReference>
<evidence type="ECO:0000256" key="6">
    <source>
        <dbReference type="ARBA" id="ARBA00022771"/>
    </source>
</evidence>
<evidence type="ECO:0000256" key="7">
    <source>
        <dbReference type="ARBA" id="ARBA00022833"/>
    </source>
</evidence>
<feature type="transmembrane region" description="Helical" evidence="11">
    <location>
        <begin position="103"/>
        <end position="121"/>
    </location>
</feature>
<dbReference type="InterPro" id="IPR057992">
    <property type="entry name" value="TPR_SYVN1_N"/>
</dbReference>
<dbReference type="Proteomes" id="UP000279259">
    <property type="component" value="Unassembled WGS sequence"/>
</dbReference>
<evidence type="ECO:0000256" key="5">
    <source>
        <dbReference type="ARBA" id="ARBA00022723"/>
    </source>
</evidence>
<evidence type="ECO:0000256" key="9">
    <source>
        <dbReference type="ARBA" id="ARBA00023136"/>
    </source>
</evidence>
<evidence type="ECO:0000256" key="2">
    <source>
        <dbReference type="ARBA" id="ARBA00004906"/>
    </source>
</evidence>
<dbReference type="GO" id="GO:0008270">
    <property type="term" value="F:zinc ion binding"/>
    <property type="evidence" value="ECO:0007669"/>
    <property type="project" value="UniProtKB-KW"/>
</dbReference>
<dbReference type="GO" id="GO:0036503">
    <property type="term" value="P:ERAD pathway"/>
    <property type="evidence" value="ECO:0007669"/>
    <property type="project" value="TreeGrafter"/>
</dbReference>
<comment type="caution">
    <text evidence="13">The sequence shown here is derived from an EMBL/GenBank/DDBJ whole genome shotgun (WGS) entry which is preliminary data.</text>
</comment>
<evidence type="ECO:0000256" key="11">
    <source>
        <dbReference type="SAM" id="Phobius"/>
    </source>
</evidence>
<evidence type="ECO:0000256" key="8">
    <source>
        <dbReference type="ARBA" id="ARBA00022989"/>
    </source>
</evidence>
<feature type="transmembrane region" description="Helical" evidence="11">
    <location>
        <begin position="46"/>
        <end position="67"/>
    </location>
</feature>
<evidence type="ECO:0000259" key="12">
    <source>
        <dbReference type="Pfam" id="PF25563"/>
    </source>
</evidence>
<keyword evidence="5" id="KW-0479">Metal-binding</keyword>
<keyword evidence="6" id="KW-0863">Zinc-finger</keyword>
<protein>
    <submittedName>
        <fullName evidence="13">E3 ubiquitin-protein ligase hrd1</fullName>
    </submittedName>
</protein>
<feature type="compositionally biased region" description="Basic and acidic residues" evidence="10">
    <location>
        <begin position="518"/>
        <end position="527"/>
    </location>
</feature>
<comment type="pathway">
    <text evidence="2">Protein modification; protein ubiquitination.</text>
</comment>
<dbReference type="GO" id="GO:0012505">
    <property type="term" value="C:endomembrane system"/>
    <property type="evidence" value="ECO:0007669"/>
    <property type="project" value="UniProtKB-SubCell"/>
</dbReference>
<evidence type="ECO:0000313" key="13">
    <source>
        <dbReference type="EMBL" id="RSH94287.1"/>
    </source>
</evidence>
<dbReference type="STRING" id="1890683.A0A427YT83"/>
<dbReference type="GO" id="GO:0016567">
    <property type="term" value="P:protein ubiquitination"/>
    <property type="evidence" value="ECO:0007669"/>
    <property type="project" value="UniProtKB-UniPathway"/>
</dbReference>
<feature type="transmembrane region" description="Helical" evidence="11">
    <location>
        <begin position="221"/>
        <end position="250"/>
    </location>
</feature>
<dbReference type="UniPathway" id="UPA00143"/>
<feature type="transmembrane region" description="Helical" evidence="11">
    <location>
        <begin position="182"/>
        <end position="201"/>
    </location>
</feature>
<name>A0A427YT83_9TREE</name>
<feature type="domain" description="E3 ubiquitin-protein ligase synoviolin-like TPR repeats" evidence="12">
    <location>
        <begin position="5"/>
        <end position="280"/>
    </location>
</feature>
<dbReference type="InterPro" id="IPR050731">
    <property type="entry name" value="HRD1_E3_ubiq-ligases"/>
</dbReference>
<feature type="compositionally biased region" description="Low complexity" evidence="10">
    <location>
        <begin position="634"/>
        <end position="647"/>
    </location>
</feature>
<evidence type="ECO:0000313" key="14">
    <source>
        <dbReference type="Proteomes" id="UP000279259"/>
    </source>
</evidence>
<comment type="subcellular location">
    <subcellularLocation>
        <location evidence="1">Membrane</location>
    </subcellularLocation>
</comment>
<feature type="transmembrane region" description="Helical" evidence="11">
    <location>
        <begin position="141"/>
        <end position="162"/>
    </location>
</feature>
<feature type="compositionally biased region" description="Basic and acidic residues" evidence="10">
    <location>
        <begin position="572"/>
        <end position="582"/>
    </location>
</feature>
<keyword evidence="14" id="KW-1185">Reference proteome</keyword>
<evidence type="ECO:0000256" key="3">
    <source>
        <dbReference type="ARBA" id="ARBA00022679"/>
    </source>
</evidence>
<keyword evidence="8 11" id="KW-1133">Transmembrane helix</keyword>
<dbReference type="AlphaFoldDB" id="A0A427YT83"/>
<accession>A0A427YT83</accession>
<evidence type="ECO:0000256" key="10">
    <source>
        <dbReference type="SAM" id="MobiDB-lite"/>
    </source>
</evidence>
<dbReference type="OrthoDB" id="7759664at2759"/>
<feature type="region of interest" description="Disordered" evidence="10">
    <location>
        <begin position="346"/>
        <end position="446"/>
    </location>
</feature>
<evidence type="ECO:0000256" key="4">
    <source>
        <dbReference type="ARBA" id="ARBA00022692"/>
    </source>
</evidence>
<dbReference type="GO" id="GO:0061630">
    <property type="term" value="F:ubiquitin protein ligase activity"/>
    <property type="evidence" value="ECO:0007669"/>
    <property type="project" value="UniProtKB-EC"/>
</dbReference>
<feature type="region of interest" description="Disordered" evidence="10">
    <location>
        <begin position="509"/>
        <end position="584"/>
    </location>
</feature>
<organism evidence="13 14">
    <name type="scientific">Saitozyma podzolica</name>
    <dbReference type="NCBI Taxonomy" id="1890683"/>
    <lineage>
        <taxon>Eukaryota</taxon>
        <taxon>Fungi</taxon>
        <taxon>Dikarya</taxon>
        <taxon>Basidiomycota</taxon>
        <taxon>Agaricomycotina</taxon>
        <taxon>Tremellomycetes</taxon>
        <taxon>Tremellales</taxon>
        <taxon>Trimorphomycetaceae</taxon>
        <taxon>Saitozyma</taxon>
    </lineage>
</organism>
<feature type="compositionally biased region" description="Polar residues" evidence="10">
    <location>
        <begin position="529"/>
        <end position="570"/>
    </location>
</feature>
<evidence type="ECO:0000256" key="1">
    <source>
        <dbReference type="ARBA" id="ARBA00004370"/>
    </source>
</evidence>
<dbReference type="EMBL" id="RSCD01000002">
    <property type="protein sequence ID" value="RSH94287.1"/>
    <property type="molecule type" value="Genomic_DNA"/>
</dbReference>
<reference evidence="13 14" key="1">
    <citation type="submission" date="2018-11" db="EMBL/GenBank/DDBJ databases">
        <title>Genome sequence of Saitozyma podzolica DSM 27192.</title>
        <authorList>
            <person name="Aliyu H."/>
            <person name="Gorte O."/>
            <person name="Ochsenreither K."/>
        </authorList>
    </citation>
    <scope>NUCLEOTIDE SEQUENCE [LARGE SCALE GENOMIC DNA]</scope>
    <source>
        <strain evidence="13 14">DSM 27192</strain>
    </source>
</reference>
<feature type="region of interest" description="Disordered" evidence="10">
    <location>
        <begin position="601"/>
        <end position="680"/>
    </location>
</feature>
<keyword evidence="4 11" id="KW-0812">Transmembrane</keyword>
<dbReference type="Pfam" id="PF25563">
    <property type="entry name" value="TPR_SYVN1_N"/>
    <property type="match status" value="1"/>
</dbReference>
<dbReference type="PANTHER" id="PTHR22763:SF184">
    <property type="entry name" value="E3 UBIQUITIN-PROTEIN LIGASE SYNOVIOLIN"/>
    <property type="match status" value="1"/>
</dbReference>
<keyword evidence="7" id="KW-0862">Zinc</keyword>
<dbReference type="GO" id="GO:0043161">
    <property type="term" value="P:proteasome-mediated ubiquitin-dependent protein catabolic process"/>
    <property type="evidence" value="ECO:0007669"/>
    <property type="project" value="TreeGrafter"/>
</dbReference>
<keyword evidence="3" id="KW-0808">Transferase</keyword>
<proteinExistence type="predicted"/>
<sequence length="727" mass="78567">MIIPRLALYGTASTLLFAMVISSALKSRPNFYSAAVAIGRSSGALMVLANFALFNAIWVGVVLKTVFFGRLRAIEYEHLFEKLWIFLTESLLALTIFRDDFSAPFAFMYGVLLFLKCFHWITADRVDYMDQIPPPGPPALFHIRTSLIITLLTIADLVLVTYSLESILLDGVSAMVLFASEFMILLASIGGTTARYVVGLVDLRRARGRVDAPSWEEKSMWLFYVDLAVDFVKLLTYLSFFAVILLHYGLPLHILRDVYMTLRSFLGRVGDLIRYRRATRDMDALYPDATPEEVERTGDRTCIICREEMVARDTLRENGERATGDGDRTRRPNDWRVVMCSISTVSGAGSRGSKAVRPAPAGRPRNVDPRAAPPPPAPGALPQANRPAQPQLPPNPIQLMYEQYFRPPAATPPPIPNGNDQPAPAAAAGMPETGVQDTATGEGDDRRIQRGIWGGPITPGRFFAAPLGTVPRWQSSRIPAATRLTPVRSIAPVESPSGVAVAVPTEAALPAAPASATDSREDSREPARLQTQPVPSIVTESSPAISPNLASGSTTPFFSNPPQIFSSPGTSRDGETEARRAAAEAAMRRMGLGVSPLMPIASGGADSSTSPVLSDSVADEASAEGSGKGKGKAKATGFGPEPGPLEGDLPKHVPYLTAPTSTLGTTAPRKSWTSMPTSREGARTALAERIRLLRNVDDSVWQLVSELSRVKSEWEAEDEELAEDVAS</sequence>